<feature type="transmembrane region" description="Helical" evidence="1">
    <location>
        <begin position="12"/>
        <end position="34"/>
    </location>
</feature>
<gene>
    <name evidence="2" type="ORF">B1B_08803</name>
</gene>
<proteinExistence type="predicted"/>
<evidence type="ECO:0000256" key="1">
    <source>
        <dbReference type="SAM" id="Phobius"/>
    </source>
</evidence>
<protein>
    <submittedName>
        <fullName evidence="2">Uncharacterized protein</fullName>
    </submittedName>
</protein>
<feature type="non-terminal residue" evidence="2">
    <location>
        <position position="44"/>
    </location>
</feature>
<comment type="caution">
    <text evidence="2">The sequence shown here is derived from an EMBL/GenBank/DDBJ whole genome shotgun (WGS) entry which is preliminary data.</text>
</comment>
<evidence type="ECO:0000313" key="2">
    <source>
        <dbReference type="EMBL" id="EQD57441.1"/>
    </source>
</evidence>
<reference evidence="2" key="1">
    <citation type="submission" date="2013-08" db="EMBL/GenBank/DDBJ databases">
        <authorList>
            <person name="Mendez C."/>
            <person name="Richter M."/>
            <person name="Ferrer M."/>
            <person name="Sanchez J."/>
        </authorList>
    </citation>
    <scope>NUCLEOTIDE SEQUENCE</scope>
</reference>
<dbReference type="EMBL" id="AUZY01005769">
    <property type="protein sequence ID" value="EQD57441.1"/>
    <property type="molecule type" value="Genomic_DNA"/>
</dbReference>
<reference evidence="2" key="2">
    <citation type="journal article" date="2014" name="ISME J.">
        <title>Microbial stratification in low pH oxic and suboxic macroscopic growths along an acid mine drainage.</title>
        <authorList>
            <person name="Mendez-Garcia C."/>
            <person name="Mesa V."/>
            <person name="Sprenger R.R."/>
            <person name="Richter M."/>
            <person name="Diez M.S."/>
            <person name="Solano J."/>
            <person name="Bargiela R."/>
            <person name="Golyshina O.V."/>
            <person name="Manteca A."/>
            <person name="Ramos J.L."/>
            <person name="Gallego J.R."/>
            <person name="Llorente I."/>
            <person name="Martins Dos Santos V.A."/>
            <person name="Jensen O.N."/>
            <person name="Pelaez A.I."/>
            <person name="Sanchez J."/>
            <person name="Ferrer M."/>
        </authorList>
    </citation>
    <scope>NUCLEOTIDE SEQUENCE</scope>
</reference>
<keyword evidence="1" id="KW-1133">Transmembrane helix</keyword>
<organism evidence="2">
    <name type="scientific">mine drainage metagenome</name>
    <dbReference type="NCBI Taxonomy" id="410659"/>
    <lineage>
        <taxon>unclassified sequences</taxon>
        <taxon>metagenomes</taxon>
        <taxon>ecological metagenomes</taxon>
    </lineage>
</organism>
<sequence>MGLTNPELAILAALLFNAVVIPMLIPLAIAGVPFRPSSAIDLLR</sequence>
<keyword evidence="1" id="KW-0472">Membrane</keyword>
<dbReference type="AlphaFoldDB" id="T1A9R9"/>
<name>T1A9R9_9ZZZZ</name>
<accession>T1A9R9</accession>
<keyword evidence="1" id="KW-0812">Transmembrane</keyword>